<dbReference type="InterPro" id="IPR051717">
    <property type="entry name" value="MFS_MFSD6"/>
</dbReference>
<reference evidence="10" key="1">
    <citation type="submission" date="2025-08" db="UniProtKB">
        <authorList>
            <consortium name="RefSeq"/>
        </authorList>
    </citation>
    <scope>IDENTIFICATION</scope>
    <source>
        <tissue evidence="10">Tentacle</tissue>
    </source>
</reference>
<feature type="transmembrane region" description="Helical" evidence="7">
    <location>
        <begin position="583"/>
        <end position="602"/>
    </location>
</feature>
<dbReference type="OrthoDB" id="5989317at2759"/>
<dbReference type="InParanoid" id="A0A6P8IJ23"/>
<feature type="region of interest" description="Disordered" evidence="6">
    <location>
        <begin position="221"/>
        <end position="249"/>
    </location>
</feature>
<evidence type="ECO:0000256" key="7">
    <source>
        <dbReference type="SAM" id="Phobius"/>
    </source>
</evidence>
<dbReference type="InterPro" id="IPR024989">
    <property type="entry name" value="MFS_assoc_dom"/>
</dbReference>
<dbReference type="Gene3D" id="1.20.1250.20">
    <property type="entry name" value="MFS general substrate transporter like domains"/>
    <property type="match status" value="2"/>
</dbReference>
<organism evidence="9 10">
    <name type="scientific">Actinia tenebrosa</name>
    <name type="common">Australian red waratah sea anemone</name>
    <dbReference type="NCBI Taxonomy" id="6105"/>
    <lineage>
        <taxon>Eukaryota</taxon>
        <taxon>Metazoa</taxon>
        <taxon>Cnidaria</taxon>
        <taxon>Anthozoa</taxon>
        <taxon>Hexacorallia</taxon>
        <taxon>Actiniaria</taxon>
        <taxon>Actiniidae</taxon>
        <taxon>Actinia</taxon>
    </lineage>
</organism>
<comment type="subcellular location">
    <subcellularLocation>
        <location evidence="1">Membrane</location>
        <topology evidence="1">Multi-pass membrane protein</topology>
    </subcellularLocation>
</comment>
<dbReference type="SUPFAM" id="SSF103473">
    <property type="entry name" value="MFS general substrate transporter"/>
    <property type="match status" value="1"/>
</dbReference>
<feature type="transmembrane region" description="Helical" evidence="7">
    <location>
        <begin position="302"/>
        <end position="324"/>
    </location>
</feature>
<feature type="transmembrane region" description="Helical" evidence="7">
    <location>
        <begin position="376"/>
        <end position="399"/>
    </location>
</feature>
<accession>A0A6P8IJ23</accession>
<dbReference type="AlphaFoldDB" id="A0A6P8IJ23"/>
<feature type="transmembrane region" description="Helical" evidence="7">
    <location>
        <begin position="512"/>
        <end position="530"/>
    </location>
</feature>
<proteinExistence type="inferred from homology"/>
<evidence type="ECO:0000256" key="6">
    <source>
        <dbReference type="SAM" id="MobiDB-lite"/>
    </source>
</evidence>
<feature type="transmembrane region" description="Helical" evidence="7">
    <location>
        <begin position="429"/>
        <end position="451"/>
    </location>
</feature>
<evidence type="ECO:0000256" key="2">
    <source>
        <dbReference type="ARBA" id="ARBA00005241"/>
    </source>
</evidence>
<feature type="transmembrane region" description="Helical" evidence="7">
    <location>
        <begin position="556"/>
        <end position="576"/>
    </location>
</feature>
<name>A0A6P8IJ23_ACTTE</name>
<feature type="domain" description="Major facilitator superfamily associated" evidence="8">
    <location>
        <begin position="48"/>
        <end position="583"/>
    </location>
</feature>
<evidence type="ECO:0000256" key="4">
    <source>
        <dbReference type="ARBA" id="ARBA00022989"/>
    </source>
</evidence>
<dbReference type="Pfam" id="PF12832">
    <property type="entry name" value="MFS_1_like"/>
    <property type="match status" value="1"/>
</dbReference>
<keyword evidence="3 7" id="KW-0812">Transmembrane</keyword>
<feature type="transmembrane region" description="Helical" evidence="7">
    <location>
        <begin position="485"/>
        <end position="507"/>
    </location>
</feature>
<dbReference type="PANTHER" id="PTHR16172:SF2">
    <property type="entry name" value="MAJOR FACILITATOR SUPERFAMILY DOMAIN-CONTAINING PROTEIN 6"/>
    <property type="match status" value="1"/>
</dbReference>
<feature type="compositionally biased region" description="Basic and acidic residues" evidence="6">
    <location>
        <begin position="229"/>
        <end position="239"/>
    </location>
</feature>
<feature type="transmembrane region" description="Helical" evidence="7">
    <location>
        <begin position="76"/>
        <end position="96"/>
    </location>
</feature>
<evidence type="ECO:0000313" key="9">
    <source>
        <dbReference type="Proteomes" id="UP000515163"/>
    </source>
</evidence>
<dbReference type="PANTHER" id="PTHR16172">
    <property type="entry name" value="MAJOR FACILITATOR SUPERFAMILY DOMAIN-CONTAINING PROTEIN 6-LIKE"/>
    <property type="match status" value="1"/>
</dbReference>
<sequence>MKATEEEEAIENDPILKKLSQSKAKQVSLCLRNISSCLLDPDLLASQAFCLFLYASCGAIAPYLPLYFKQFGLKPYHVGVILGLAPIVQCLVSPIWTVVANKWHVQKLVFLTGVLSFVVKLLLILAVQPRKQYCLQSYVNSTTNLSYIRSVSLSDALKDEQKNNWKEVPIKPTAAVKPTATPTTPAVLNHIVAKNNGPRNGSPLSGWIKGRDNEMLFRSIDTQGSKGLPPERDESDIAKKPQASHPSSQPLAAVPIEKYDLMLIQEKQVASRKVSKETRKFDPSLNATVHYVITVDKDELHYFFLIFLMFVVICDFLQAPTFTLGDGSVLSRVSEHYQLNPSNMRITGSIGWITAVLVVGAIVSKSVFALCGSPRLYYVVVFYFSIGFVCMAFVNALWFEYIYDQKADNGSDTCKKALKTLFDLEGTTFFIGLMYVSLCSGFLAPFLNWYIDDLGGSTLVIATACATREAMVLMSYILGNSFVSIIGRINVIIFSLISYTICFFCYWIIKNLWVVVGVVAIEGAAFGLMWRSCEKHIKCLNVSPEVLTIAKGFVDALFWGIGNGAGALIGGTLYGWIGSRGTFFTFGIAGIVILLVVITMHLCKPKTQHNEEGKNLVGEISEDEVSEDED</sequence>
<protein>
    <submittedName>
        <fullName evidence="10">Major facilitator superfamily domain-containing protein 6-like</fullName>
    </submittedName>
</protein>
<gene>
    <name evidence="10" type="primary">LOC116301801</name>
</gene>
<dbReference type="Proteomes" id="UP000515163">
    <property type="component" value="Unplaced"/>
</dbReference>
<feature type="transmembrane region" description="Helical" evidence="7">
    <location>
        <begin position="344"/>
        <end position="364"/>
    </location>
</feature>
<evidence type="ECO:0000256" key="3">
    <source>
        <dbReference type="ARBA" id="ARBA00022692"/>
    </source>
</evidence>
<keyword evidence="4 7" id="KW-1133">Transmembrane helix</keyword>
<feature type="transmembrane region" description="Helical" evidence="7">
    <location>
        <begin position="458"/>
        <end position="479"/>
    </location>
</feature>
<feature type="transmembrane region" description="Helical" evidence="7">
    <location>
        <begin position="44"/>
        <end position="64"/>
    </location>
</feature>
<keyword evidence="5 7" id="KW-0472">Membrane</keyword>
<dbReference type="InterPro" id="IPR036259">
    <property type="entry name" value="MFS_trans_sf"/>
</dbReference>
<feature type="transmembrane region" description="Helical" evidence="7">
    <location>
        <begin position="108"/>
        <end position="127"/>
    </location>
</feature>
<comment type="similarity">
    <text evidence="2">Belongs to the major facilitator superfamily. MFSD6 family.</text>
</comment>
<keyword evidence="9" id="KW-1185">Reference proteome</keyword>
<dbReference type="GeneID" id="116301801"/>
<evidence type="ECO:0000256" key="1">
    <source>
        <dbReference type="ARBA" id="ARBA00004141"/>
    </source>
</evidence>
<dbReference type="KEGG" id="aten:116301801"/>
<dbReference type="GO" id="GO:0016020">
    <property type="term" value="C:membrane"/>
    <property type="evidence" value="ECO:0007669"/>
    <property type="project" value="UniProtKB-SubCell"/>
</dbReference>
<evidence type="ECO:0000256" key="5">
    <source>
        <dbReference type="ARBA" id="ARBA00023136"/>
    </source>
</evidence>
<evidence type="ECO:0000259" key="8">
    <source>
        <dbReference type="Pfam" id="PF12832"/>
    </source>
</evidence>
<dbReference type="RefSeq" id="XP_031566779.1">
    <property type="nucleotide sequence ID" value="XM_031710919.1"/>
</dbReference>
<evidence type="ECO:0000313" key="10">
    <source>
        <dbReference type="RefSeq" id="XP_031566779.1"/>
    </source>
</evidence>